<evidence type="ECO:0008006" key="4">
    <source>
        <dbReference type="Google" id="ProtNLM"/>
    </source>
</evidence>
<dbReference type="AlphaFoldDB" id="A0A120G556"/>
<dbReference type="EMBL" id="LCYC01000007">
    <property type="protein sequence ID" value="KWV83591.1"/>
    <property type="molecule type" value="Genomic_DNA"/>
</dbReference>
<dbReference type="InterPro" id="IPR021438">
    <property type="entry name" value="DUF3087"/>
</dbReference>
<keyword evidence="1" id="KW-0812">Transmembrane</keyword>
<feature type="transmembrane region" description="Helical" evidence="1">
    <location>
        <begin position="59"/>
        <end position="78"/>
    </location>
</feature>
<keyword evidence="1" id="KW-0472">Membrane</keyword>
<gene>
    <name evidence="2" type="ORF">PFL603g_00374</name>
</gene>
<feature type="transmembrane region" description="Helical" evidence="1">
    <location>
        <begin position="31"/>
        <end position="53"/>
    </location>
</feature>
<comment type="caution">
    <text evidence="2">The sequence shown here is derived from an EMBL/GenBank/DDBJ whole genome shotgun (WGS) entry which is preliminary data.</text>
</comment>
<protein>
    <recommendedName>
        <fullName evidence="4">DUF3087 domain-containing protein</fullName>
    </recommendedName>
</protein>
<proteinExistence type="predicted"/>
<dbReference type="Proteomes" id="UP000063434">
    <property type="component" value="Unassembled WGS sequence"/>
</dbReference>
<dbReference type="PATRIC" id="fig|294.195.peg.400"/>
<evidence type="ECO:0000313" key="2">
    <source>
        <dbReference type="EMBL" id="KWV83591.1"/>
    </source>
</evidence>
<evidence type="ECO:0000313" key="3">
    <source>
        <dbReference type="Proteomes" id="UP000063434"/>
    </source>
</evidence>
<accession>A0A120G556</accession>
<keyword evidence="1" id="KW-1133">Transmembrane helix</keyword>
<sequence>MSALSGDLPRMFELKPCDPATYRQQTRRSTLIVAVLFLALAMLLSSLAVMLFGEPGGDNFRFNVGGVFAGVLITVALVRGPFWTQPWMASAVYGWQLKRSLMSVTNVMHKVSERVQANDPSAIKLLRFYHLGLIQMHELDANSSAQAQLVGEIEAHKAKMQALGIDIAQTRLDPAWLDSLKSA</sequence>
<reference evidence="2 3" key="1">
    <citation type="submission" date="2015-05" db="EMBL/GenBank/DDBJ databases">
        <title>A genomic and transcriptomic approach to investigate the blue pigment phenotype in Pseudomonas fluorescens.</title>
        <authorList>
            <person name="Andreani N.A."/>
            <person name="Cardazzo B."/>
        </authorList>
    </citation>
    <scope>NUCLEOTIDE SEQUENCE [LARGE SCALE GENOMIC DNA]</scope>
    <source>
        <strain evidence="2 3">Ps_40</strain>
    </source>
</reference>
<dbReference type="Pfam" id="PF11286">
    <property type="entry name" value="DUF3087"/>
    <property type="match status" value="1"/>
</dbReference>
<name>A0A120G556_PSEFL</name>
<organism evidence="2 3">
    <name type="scientific">Pseudomonas fluorescens</name>
    <dbReference type="NCBI Taxonomy" id="294"/>
    <lineage>
        <taxon>Bacteria</taxon>
        <taxon>Pseudomonadati</taxon>
        <taxon>Pseudomonadota</taxon>
        <taxon>Gammaproteobacteria</taxon>
        <taxon>Pseudomonadales</taxon>
        <taxon>Pseudomonadaceae</taxon>
        <taxon>Pseudomonas</taxon>
    </lineage>
</organism>
<evidence type="ECO:0000256" key="1">
    <source>
        <dbReference type="SAM" id="Phobius"/>
    </source>
</evidence>